<accession>A0A0B2VPN0</accession>
<evidence type="ECO:0000313" key="3">
    <source>
        <dbReference type="Proteomes" id="UP000031036"/>
    </source>
</evidence>
<evidence type="ECO:0000313" key="2">
    <source>
        <dbReference type="EMBL" id="KHN83284.1"/>
    </source>
</evidence>
<dbReference type="AlphaFoldDB" id="A0A0B2VPN0"/>
<feature type="region of interest" description="Disordered" evidence="1">
    <location>
        <begin position="324"/>
        <end position="343"/>
    </location>
</feature>
<evidence type="ECO:0000256" key="1">
    <source>
        <dbReference type="SAM" id="MobiDB-lite"/>
    </source>
</evidence>
<feature type="compositionally biased region" description="Polar residues" evidence="1">
    <location>
        <begin position="61"/>
        <end position="79"/>
    </location>
</feature>
<feature type="compositionally biased region" description="Low complexity" evidence="1">
    <location>
        <begin position="213"/>
        <end position="227"/>
    </location>
</feature>
<feature type="compositionally biased region" description="Low complexity" evidence="1">
    <location>
        <begin position="417"/>
        <end position="444"/>
    </location>
</feature>
<feature type="compositionally biased region" description="Basic and acidic residues" evidence="1">
    <location>
        <begin position="375"/>
        <end position="397"/>
    </location>
</feature>
<feature type="region of interest" description="Disordered" evidence="1">
    <location>
        <begin position="131"/>
        <end position="227"/>
    </location>
</feature>
<feature type="compositionally biased region" description="Basic and acidic residues" evidence="1">
    <location>
        <begin position="47"/>
        <end position="60"/>
    </location>
</feature>
<reference evidence="2 3" key="1">
    <citation type="submission" date="2014-11" db="EMBL/GenBank/DDBJ databases">
        <title>Genetic blueprint of the zoonotic pathogen Toxocara canis.</title>
        <authorList>
            <person name="Zhu X.-Q."/>
            <person name="Korhonen P.K."/>
            <person name="Cai H."/>
            <person name="Young N.D."/>
            <person name="Nejsum P."/>
            <person name="von Samson-Himmelstjerna G."/>
            <person name="Boag P.R."/>
            <person name="Tan P."/>
            <person name="Li Q."/>
            <person name="Min J."/>
            <person name="Yang Y."/>
            <person name="Wang X."/>
            <person name="Fang X."/>
            <person name="Hall R.S."/>
            <person name="Hofmann A."/>
            <person name="Sternberg P.W."/>
            <person name="Jex A.R."/>
            <person name="Gasser R.B."/>
        </authorList>
    </citation>
    <scope>NUCLEOTIDE SEQUENCE [LARGE SCALE GENOMIC DNA]</scope>
    <source>
        <strain evidence="2">PN_DK_2014</strain>
    </source>
</reference>
<feature type="compositionally biased region" description="Basic residues" evidence="1">
    <location>
        <begin position="485"/>
        <end position="494"/>
    </location>
</feature>
<dbReference type="Proteomes" id="UP000031036">
    <property type="component" value="Unassembled WGS sequence"/>
</dbReference>
<gene>
    <name evidence="2" type="ORF">Tcan_13461</name>
</gene>
<feature type="compositionally biased region" description="Basic and acidic residues" evidence="1">
    <location>
        <begin position="179"/>
        <end position="200"/>
    </location>
</feature>
<feature type="compositionally biased region" description="Polar residues" evidence="1">
    <location>
        <begin position="498"/>
        <end position="511"/>
    </location>
</feature>
<feature type="compositionally biased region" description="Polar residues" evidence="1">
    <location>
        <begin position="456"/>
        <end position="480"/>
    </location>
</feature>
<comment type="caution">
    <text evidence="2">The sequence shown here is derived from an EMBL/GenBank/DDBJ whole genome shotgun (WGS) entry which is preliminary data.</text>
</comment>
<feature type="compositionally biased region" description="Basic and acidic residues" evidence="1">
    <location>
        <begin position="405"/>
        <end position="416"/>
    </location>
</feature>
<protein>
    <submittedName>
        <fullName evidence="2">Uncharacterized protein</fullName>
    </submittedName>
</protein>
<name>A0A0B2VPN0_TOXCA</name>
<sequence length="789" mass="87764">MGESHDRSTECAYLHSNKRLGGGYGTTSLAATSYLASLQQTNKALRDGRIEDMLARKADKSQPNQGGNHPANDTFSSHKNAPITDSAHTTASGRHRDSSTSISSVISELWQQKCRRAKDTLLKEIKIRDADELSEPSSISEIPLSQTSPKKREYGNTSELQTIASESELYEPGTASTITEKDHRETTDRSKANEMRKEFAATRASFGSSERQTSTGTVSTGTVHSNVSGSRLKEIRKSIDLSLNSPSYAYDFDSDTSLDTLMSMNLKATPKTRRASVSLRETTTTRPRLANKQQSPFKTTKAVRSGSSTDVDSKLDEMESIPEEVLSDNDADSYGGQTSNSVKSGIIATFRESDNFSESKRNDSTPPSSKMTTRSRYDKVVKMSKSSAEKKGKETPSRSESTSSTKKEQLSEESSRSKFSTSKNSDSASNSSSSETSDEQTSQRGQSLSDSEESKAQSSATGNASAGSRSGRVSKTSIESLKNERKSRKGKKRLSVSMDRQSYSPANQSEDAVSKRSICRRSTSDSVWNRRKQASKTRQEKNESEQYSDDNSNEGRSLTDFQHHSRTPIVQAVNRTGEIYHMTHKFGIPEQSGEKARSRSASHLDRKISQGTSKYITSYEAASRENLGIKTSRVRLASHEDSDAAAGLKTDTKTDWKTETQLVISTEELRQLVKIVVDEVIDGQNNKSTSKKNCSVQTDFYEQHSYTPLLDAHSFQYFQDDVSVLACNRHVSANVLRSHIELLKREADRERRALREWDCIMHDFEQRCHVIGLDRLKRILNSRHLHDCL</sequence>
<feature type="compositionally biased region" description="Basic and acidic residues" evidence="1">
    <location>
        <begin position="353"/>
        <end position="363"/>
    </location>
</feature>
<feature type="compositionally biased region" description="Polar residues" evidence="1">
    <location>
        <begin position="279"/>
        <end position="298"/>
    </location>
</feature>
<keyword evidence="3" id="KW-1185">Reference proteome</keyword>
<dbReference type="EMBL" id="JPKZ01001202">
    <property type="protein sequence ID" value="KHN83284.1"/>
    <property type="molecule type" value="Genomic_DNA"/>
</dbReference>
<feature type="compositionally biased region" description="Polar residues" evidence="1">
    <location>
        <begin position="364"/>
        <end position="374"/>
    </location>
</feature>
<proteinExistence type="predicted"/>
<feature type="compositionally biased region" description="Low complexity" evidence="1">
    <location>
        <begin position="135"/>
        <end position="145"/>
    </location>
</feature>
<organism evidence="2 3">
    <name type="scientific">Toxocara canis</name>
    <name type="common">Canine roundworm</name>
    <dbReference type="NCBI Taxonomy" id="6265"/>
    <lineage>
        <taxon>Eukaryota</taxon>
        <taxon>Metazoa</taxon>
        <taxon>Ecdysozoa</taxon>
        <taxon>Nematoda</taxon>
        <taxon>Chromadorea</taxon>
        <taxon>Rhabditida</taxon>
        <taxon>Spirurina</taxon>
        <taxon>Ascaridomorpha</taxon>
        <taxon>Ascaridoidea</taxon>
        <taxon>Toxocaridae</taxon>
        <taxon>Toxocara</taxon>
    </lineage>
</organism>
<feature type="region of interest" description="Disordered" evidence="1">
    <location>
        <begin position="353"/>
        <end position="567"/>
    </location>
</feature>
<feature type="region of interest" description="Disordered" evidence="1">
    <location>
        <begin position="47"/>
        <end position="100"/>
    </location>
</feature>
<feature type="compositionally biased region" description="Polar residues" evidence="1">
    <location>
        <begin position="155"/>
        <end position="165"/>
    </location>
</feature>
<feature type="region of interest" description="Disordered" evidence="1">
    <location>
        <begin position="271"/>
        <end position="319"/>
    </location>
</feature>